<dbReference type="Gene3D" id="3.30.390.30">
    <property type="match status" value="1"/>
</dbReference>
<evidence type="ECO:0000256" key="2">
    <source>
        <dbReference type="ARBA" id="ARBA00023027"/>
    </source>
</evidence>
<feature type="domain" description="Pyridine nucleotide-disulphide oxidoreductase dimerisation" evidence="3">
    <location>
        <begin position="60"/>
        <end position="166"/>
    </location>
</feature>
<dbReference type="RefSeq" id="WP_378610431.1">
    <property type="nucleotide sequence ID" value="NZ_JBHSAX010000002.1"/>
</dbReference>
<proteinExistence type="inferred from homology"/>
<dbReference type="EMBL" id="JBHSAX010000002">
    <property type="protein sequence ID" value="MFC3960669.1"/>
    <property type="molecule type" value="Genomic_DNA"/>
</dbReference>
<dbReference type="InterPro" id="IPR004099">
    <property type="entry name" value="Pyr_nucl-diS_OxRdtase_dimer"/>
</dbReference>
<protein>
    <recommendedName>
        <fullName evidence="3">Pyridine nucleotide-disulphide oxidoreductase dimerisation domain-containing protein</fullName>
    </recommendedName>
</protein>
<name>A0ABV8DLJ3_9NOCA</name>
<evidence type="ECO:0000259" key="3">
    <source>
        <dbReference type="Pfam" id="PF02852"/>
    </source>
</evidence>
<keyword evidence="5" id="KW-1185">Reference proteome</keyword>
<evidence type="ECO:0000256" key="1">
    <source>
        <dbReference type="ARBA" id="ARBA00007532"/>
    </source>
</evidence>
<keyword evidence="2" id="KW-0520">NAD</keyword>
<comment type="similarity">
    <text evidence="1">Belongs to the class-I pyridine nucleotide-disulfide oxidoreductase family.</text>
</comment>
<organism evidence="4 5">
    <name type="scientific">Nocardia jiangsuensis</name>
    <dbReference type="NCBI Taxonomy" id="1691563"/>
    <lineage>
        <taxon>Bacteria</taxon>
        <taxon>Bacillati</taxon>
        <taxon>Actinomycetota</taxon>
        <taxon>Actinomycetes</taxon>
        <taxon>Mycobacteriales</taxon>
        <taxon>Nocardiaceae</taxon>
        <taxon>Nocardia</taxon>
    </lineage>
</organism>
<dbReference type="PANTHER" id="PTHR22912:SF151">
    <property type="entry name" value="DIHYDROLIPOYL DEHYDROGENASE, MITOCHONDRIAL"/>
    <property type="match status" value="1"/>
</dbReference>
<reference evidence="5" key="1">
    <citation type="journal article" date="2019" name="Int. J. Syst. Evol. Microbiol.">
        <title>The Global Catalogue of Microorganisms (GCM) 10K type strain sequencing project: providing services to taxonomists for standard genome sequencing and annotation.</title>
        <authorList>
            <consortium name="The Broad Institute Genomics Platform"/>
            <consortium name="The Broad Institute Genome Sequencing Center for Infectious Disease"/>
            <person name="Wu L."/>
            <person name="Ma J."/>
        </authorList>
    </citation>
    <scope>NUCLEOTIDE SEQUENCE [LARGE SCALE GENOMIC DNA]</scope>
    <source>
        <strain evidence="5">CGMCC 4.7330</strain>
    </source>
</reference>
<evidence type="ECO:0000313" key="5">
    <source>
        <dbReference type="Proteomes" id="UP001595696"/>
    </source>
</evidence>
<gene>
    <name evidence="4" type="ORF">ACFO0B_01555</name>
</gene>
<accession>A0ABV8DLJ3</accession>
<dbReference type="InterPro" id="IPR016156">
    <property type="entry name" value="FAD/NAD-linked_Rdtase_dimer_sf"/>
</dbReference>
<dbReference type="InterPro" id="IPR050151">
    <property type="entry name" value="Class-I_Pyr_Nuc-Dis_Oxidored"/>
</dbReference>
<dbReference type="PRINTS" id="PR00411">
    <property type="entry name" value="PNDRDTASEI"/>
</dbReference>
<evidence type="ECO:0000313" key="4">
    <source>
        <dbReference type="EMBL" id="MFC3960669.1"/>
    </source>
</evidence>
<comment type="caution">
    <text evidence="4">The sequence shown here is derived from an EMBL/GenBank/DDBJ whole genome shotgun (WGS) entry which is preliminary data.</text>
</comment>
<dbReference type="Proteomes" id="UP001595696">
    <property type="component" value="Unassembled WGS sequence"/>
</dbReference>
<dbReference type="SUPFAM" id="SSF55424">
    <property type="entry name" value="FAD/NAD-linked reductases, dimerisation (C-terminal) domain"/>
    <property type="match status" value="1"/>
</dbReference>
<dbReference type="Pfam" id="PF02852">
    <property type="entry name" value="Pyr_redox_dim"/>
    <property type="match status" value="1"/>
</dbReference>
<sequence length="176" mass="19306">MPGTDWLYAVGDVNHRALLTHQGRYQARIAGTVIADRARGRNIDTDPWGSHVGTADSIAVPQVIFTDPEIASVGLTTDDAARAGRPVDVVDYDLSRVIDAQQYLPGYRGQARLLIDPHQRTIVGVTFAGPGAAELLHSATIAITAQVPIDRLWHAVPPFPTISEVWLRLLETYRHR</sequence>
<dbReference type="PANTHER" id="PTHR22912">
    <property type="entry name" value="DISULFIDE OXIDOREDUCTASE"/>
    <property type="match status" value="1"/>
</dbReference>